<name>A0AA47MSU4_MERPO</name>
<dbReference type="EMBL" id="JAOPHQ010002846">
    <property type="protein sequence ID" value="KAK0145624.1"/>
    <property type="molecule type" value="Genomic_DNA"/>
</dbReference>
<comment type="caution">
    <text evidence="1">The sequence shown here is derived from an EMBL/GenBank/DDBJ whole genome shotgun (WGS) entry which is preliminary data.</text>
</comment>
<dbReference type="Proteomes" id="UP001174136">
    <property type="component" value="Unassembled WGS sequence"/>
</dbReference>
<proteinExistence type="predicted"/>
<keyword evidence="2" id="KW-1185">Reference proteome</keyword>
<sequence>MAEVVYNVAVNLLESSKSHLLSYRNNGFAAAQASAKDACEEMHVETLLKEKRRRLTLRWDALNRLETTFFDVVVEHAILHLWTIALKHLSKLKASFGYCQTSQLWMKKHWRNNNTLRNGVEADIDGRELAMEIRNLPQLRTNRMTA</sequence>
<evidence type="ECO:0000313" key="2">
    <source>
        <dbReference type="Proteomes" id="UP001174136"/>
    </source>
</evidence>
<accession>A0AA47MSU4</accession>
<evidence type="ECO:0000313" key="1">
    <source>
        <dbReference type="EMBL" id="KAK0145624.1"/>
    </source>
</evidence>
<protein>
    <submittedName>
        <fullName evidence="1">Uncharacterized protein</fullName>
    </submittedName>
</protein>
<gene>
    <name evidence="1" type="ORF">N1851_015454</name>
</gene>
<reference evidence="1" key="1">
    <citation type="journal article" date="2023" name="Front. Mar. Sci.">
        <title>A new Merluccius polli reference genome to investigate the effects of global change in West African waters.</title>
        <authorList>
            <person name="Mateo J.L."/>
            <person name="Blanco-Fernandez C."/>
            <person name="Garcia-Vazquez E."/>
            <person name="Machado-Schiaffino G."/>
        </authorList>
    </citation>
    <scope>NUCLEOTIDE SEQUENCE</scope>
    <source>
        <strain evidence="1">C29</strain>
        <tissue evidence="1">Fin</tissue>
    </source>
</reference>
<organism evidence="1 2">
    <name type="scientific">Merluccius polli</name>
    <name type="common">Benguela hake</name>
    <name type="synonym">Merluccius cadenati</name>
    <dbReference type="NCBI Taxonomy" id="89951"/>
    <lineage>
        <taxon>Eukaryota</taxon>
        <taxon>Metazoa</taxon>
        <taxon>Chordata</taxon>
        <taxon>Craniata</taxon>
        <taxon>Vertebrata</taxon>
        <taxon>Euteleostomi</taxon>
        <taxon>Actinopterygii</taxon>
        <taxon>Neopterygii</taxon>
        <taxon>Teleostei</taxon>
        <taxon>Neoteleostei</taxon>
        <taxon>Acanthomorphata</taxon>
        <taxon>Zeiogadaria</taxon>
        <taxon>Gadariae</taxon>
        <taxon>Gadiformes</taxon>
        <taxon>Gadoidei</taxon>
        <taxon>Merlucciidae</taxon>
        <taxon>Merluccius</taxon>
    </lineage>
</organism>
<dbReference type="AlphaFoldDB" id="A0AA47MSU4"/>